<keyword evidence="2" id="KW-0812">Transmembrane</keyword>
<evidence type="ECO:0000313" key="4">
    <source>
        <dbReference type="Proteomes" id="UP000663845"/>
    </source>
</evidence>
<evidence type="ECO:0000256" key="1">
    <source>
        <dbReference type="SAM" id="MobiDB-lite"/>
    </source>
</evidence>
<proteinExistence type="predicted"/>
<organism evidence="3 4">
    <name type="scientific">Adineta steineri</name>
    <dbReference type="NCBI Taxonomy" id="433720"/>
    <lineage>
        <taxon>Eukaryota</taxon>
        <taxon>Metazoa</taxon>
        <taxon>Spiralia</taxon>
        <taxon>Gnathifera</taxon>
        <taxon>Rotifera</taxon>
        <taxon>Eurotatoria</taxon>
        <taxon>Bdelloidea</taxon>
        <taxon>Adinetida</taxon>
        <taxon>Adinetidae</taxon>
        <taxon>Adineta</taxon>
    </lineage>
</organism>
<feature type="transmembrane region" description="Helical" evidence="2">
    <location>
        <begin position="37"/>
        <end position="56"/>
    </location>
</feature>
<dbReference type="EMBL" id="CAJNOG010000079">
    <property type="protein sequence ID" value="CAF0903631.1"/>
    <property type="molecule type" value="Genomic_DNA"/>
</dbReference>
<name>A0A813ZS19_9BILA</name>
<sequence length="300" mass="32674">MEKQNRIRPQPVNSDTGETQFVQSTRSCVCIRSKLKWIIFIIVIIAIIAIPTAIILTKKGNVVETNLTTTMMTTGEGSTTLMLATTKSSTTTPVSGSTTTKNPSTTTITTTKEAVLQTFQRTNETVYAIWNTTAGNDSSPSSPGQKPGTYYPGEPPEAALDGNLSSEYTNHGICSASDPLKNECGIQTGFYVTFNSTPFILVKFRIATNKHSPERDPNTTTIEGSNNNESDLVFGNSWTLIYNGAAGLAKDPGRRAYGNEQTILTDPSPFASYRIITTLKKGKQNCVSYSEFEMMGRFPD</sequence>
<feature type="compositionally biased region" description="Polar residues" evidence="1">
    <location>
        <begin position="132"/>
        <end position="144"/>
    </location>
</feature>
<evidence type="ECO:0000313" key="3">
    <source>
        <dbReference type="EMBL" id="CAF0903631.1"/>
    </source>
</evidence>
<dbReference type="Proteomes" id="UP000663845">
    <property type="component" value="Unassembled WGS sequence"/>
</dbReference>
<dbReference type="Gene3D" id="2.60.120.260">
    <property type="entry name" value="Galactose-binding domain-like"/>
    <property type="match status" value="1"/>
</dbReference>
<accession>A0A813ZS19</accession>
<protein>
    <submittedName>
        <fullName evidence="3">Uncharacterized protein</fullName>
    </submittedName>
</protein>
<dbReference type="AlphaFoldDB" id="A0A813ZS19"/>
<evidence type="ECO:0000256" key="2">
    <source>
        <dbReference type="SAM" id="Phobius"/>
    </source>
</evidence>
<feature type="region of interest" description="Disordered" evidence="1">
    <location>
        <begin position="132"/>
        <end position="164"/>
    </location>
</feature>
<keyword evidence="2" id="KW-0472">Membrane</keyword>
<gene>
    <name evidence="3" type="ORF">JYZ213_LOCUS10689</name>
</gene>
<keyword evidence="2" id="KW-1133">Transmembrane helix</keyword>
<comment type="caution">
    <text evidence="3">The sequence shown here is derived from an EMBL/GenBank/DDBJ whole genome shotgun (WGS) entry which is preliminary data.</text>
</comment>
<reference evidence="3" key="1">
    <citation type="submission" date="2021-02" db="EMBL/GenBank/DDBJ databases">
        <authorList>
            <person name="Nowell W R."/>
        </authorList>
    </citation>
    <scope>NUCLEOTIDE SEQUENCE</scope>
</reference>